<accession>A0A0C2D9G5</accession>
<evidence type="ECO:0000313" key="3">
    <source>
        <dbReference type="Proteomes" id="UP000031599"/>
    </source>
</evidence>
<dbReference type="EMBL" id="JMCC02000014">
    <property type="protein sequence ID" value="KIG18230.1"/>
    <property type="molecule type" value="Genomic_DNA"/>
</dbReference>
<sequence>MAQSILEPVAAGQTRFRMQGLVPDARGIAVGREALIVFESLDRCVAFLGAYSVEASLDDLLPSMTLERARRSGGGTALLMRCEAGDGYVLDRLARLAGAARSQLYPGAGSVFVRYRESQAPFGYDLAVPIGELLARDGNSAGLSVDEVLVVDREFLSRFGGDDRRGEAGQPGRSGGRSGGRGGDRIDPIELIQRLQLRALALPLEGIASDPELCGMRDMALVLVAPGIADRVLAYLWRKEINMAGIRVALAEDRRASLLLRLRNPPGRILDVLRPIPGVELLVPVSPRAAVEVGWTHPIHLASASSCLPGDEMYLFRGRAGRVERIDGAPRFVDGRYLVETEVSLREAEFEVDPVQMQASGPLEVDLRLQSSSMPREPRASLVAWSELELLRRLIYLVPPSALAAARLVPLTAGLLIVAGGARLGRDGRALSVGTVIPLGQRFCEVAPGVLVPDGFELWPRLRPQLVRELLGLEGEDRALFLAPGSDPIHIADERMLSLDAASIGTLEASEAELVEPSLPALEPGNITNQRLGRFALWGFRSQSD</sequence>
<feature type="compositionally biased region" description="Gly residues" evidence="1">
    <location>
        <begin position="172"/>
        <end position="181"/>
    </location>
</feature>
<evidence type="ECO:0000256" key="1">
    <source>
        <dbReference type="SAM" id="MobiDB-lite"/>
    </source>
</evidence>
<organism evidence="2 3">
    <name type="scientific">Enhygromyxa salina</name>
    <dbReference type="NCBI Taxonomy" id="215803"/>
    <lineage>
        <taxon>Bacteria</taxon>
        <taxon>Pseudomonadati</taxon>
        <taxon>Myxococcota</taxon>
        <taxon>Polyangia</taxon>
        <taxon>Nannocystales</taxon>
        <taxon>Nannocystaceae</taxon>
        <taxon>Enhygromyxa</taxon>
    </lineage>
</organism>
<name>A0A0C2D9G5_9BACT</name>
<reference evidence="2 3" key="1">
    <citation type="submission" date="2014-12" db="EMBL/GenBank/DDBJ databases">
        <title>Genome assembly of Enhygromyxa salina DSM 15201.</title>
        <authorList>
            <person name="Sharma G."/>
            <person name="Subramanian S."/>
        </authorList>
    </citation>
    <scope>NUCLEOTIDE SEQUENCE [LARGE SCALE GENOMIC DNA]</scope>
    <source>
        <strain evidence="2 3">DSM 15201</strain>
    </source>
</reference>
<feature type="region of interest" description="Disordered" evidence="1">
    <location>
        <begin position="161"/>
        <end position="183"/>
    </location>
</feature>
<proteinExistence type="predicted"/>
<gene>
    <name evidence="2" type="ORF">DB30_01734</name>
</gene>
<dbReference type="Proteomes" id="UP000031599">
    <property type="component" value="Unassembled WGS sequence"/>
</dbReference>
<evidence type="ECO:0000313" key="2">
    <source>
        <dbReference type="EMBL" id="KIG18230.1"/>
    </source>
</evidence>
<comment type="caution">
    <text evidence="2">The sequence shown here is derived from an EMBL/GenBank/DDBJ whole genome shotgun (WGS) entry which is preliminary data.</text>
</comment>
<dbReference type="RefSeq" id="WP_052547304.1">
    <property type="nucleotide sequence ID" value="NZ_JMCC02000014.1"/>
</dbReference>
<dbReference type="AlphaFoldDB" id="A0A0C2D9G5"/>
<protein>
    <submittedName>
        <fullName evidence="2">Uncharacterized protein</fullName>
    </submittedName>
</protein>